<dbReference type="EMBL" id="VWPK01000029">
    <property type="protein sequence ID" value="KAA5610673.1"/>
    <property type="molecule type" value="Genomic_DNA"/>
</dbReference>
<feature type="region of interest" description="Disordered" evidence="1">
    <location>
        <begin position="70"/>
        <end position="102"/>
    </location>
</feature>
<protein>
    <submittedName>
        <fullName evidence="2">Uncharacterized protein</fullName>
    </submittedName>
</protein>
<dbReference type="Proteomes" id="UP000325255">
    <property type="component" value="Unassembled WGS sequence"/>
</dbReference>
<name>A0A5M6IQV9_9PROT</name>
<sequence>MAQALQAAADCHPARAYAISEKLLRLFGLRPSDPPPMDPAALEAVLAFRGFTSFIGLPVPVFVPAITPAGEAADEPEPTRWSRAAPENHAGASWLRPRALRR</sequence>
<comment type="caution">
    <text evidence="2">The sequence shown here is derived from an EMBL/GenBank/DDBJ whole genome shotgun (WGS) entry which is preliminary data.</text>
</comment>
<proteinExistence type="predicted"/>
<evidence type="ECO:0000313" key="3">
    <source>
        <dbReference type="Proteomes" id="UP000325255"/>
    </source>
</evidence>
<reference evidence="2 3" key="1">
    <citation type="submission" date="2019-09" db="EMBL/GenBank/DDBJ databases">
        <title>Genome sequence of Rhodovastum atsumiense, a diverse member of the Acetobacteraceae family of non-sulfur purple photosynthetic bacteria.</title>
        <authorList>
            <person name="Meyer T."/>
            <person name="Kyndt J."/>
        </authorList>
    </citation>
    <scope>NUCLEOTIDE SEQUENCE [LARGE SCALE GENOMIC DNA]</scope>
    <source>
        <strain evidence="2 3">DSM 21279</strain>
    </source>
</reference>
<evidence type="ECO:0000256" key="1">
    <source>
        <dbReference type="SAM" id="MobiDB-lite"/>
    </source>
</evidence>
<evidence type="ECO:0000313" key="2">
    <source>
        <dbReference type="EMBL" id="KAA5610673.1"/>
    </source>
</evidence>
<accession>A0A5M6IQV9</accession>
<dbReference type="AlphaFoldDB" id="A0A5M6IQV9"/>
<keyword evidence="3" id="KW-1185">Reference proteome</keyword>
<organism evidence="2 3">
    <name type="scientific">Rhodovastum atsumiense</name>
    <dbReference type="NCBI Taxonomy" id="504468"/>
    <lineage>
        <taxon>Bacteria</taxon>
        <taxon>Pseudomonadati</taxon>
        <taxon>Pseudomonadota</taxon>
        <taxon>Alphaproteobacteria</taxon>
        <taxon>Acetobacterales</taxon>
        <taxon>Acetobacteraceae</taxon>
        <taxon>Rhodovastum</taxon>
    </lineage>
</organism>
<gene>
    <name evidence="2" type="ORF">F1189_18025</name>
</gene>
<dbReference type="RefSeq" id="WP_150042259.1">
    <property type="nucleotide sequence ID" value="NZ_OW485601.1"/>
</dbReference>